<evidence type="ECO:0000256" key="1">
    <source>
        <dbReference type="ARBA" id="ARBA00004123"/>
    </source>
</evidence>
<evidence type="ECO:0000259" key="8">
    <source>
        <dbReference type="Pfam" id="PF11600"/>
    </source>
</evidence>
<dbReference type="GO" id="GO:0006281">
    <property type="term" value="P:DNA repair"/>
    <property type="evidence" value="ECO:0007669"/>
    <property type="project" value="UniProtKB-KW"/>
</dbReference>
<dbReference type="Pfam" id="PF12253">
    <property type="entry name" value="CAF1A_dimeriz"/>
    <property type="match status" value="1"/>
</dbReference>
<dbReference type="GO" id="GO:0006334">
    <property type="term" value="P:nucleosome assembly"/>
    <property type="evidence" value="ECO:0007669"/>
    <property type="project" value="TreeGrafter"/>
</dbReference>
<evidence type="ECO:0000256" key="2">
    <source>
        <dbReference type="ARBA" id="ARBA00022705"/>
    </source>
</evidence>
<accession>A7TT85</accession>
<feature type="domain" description="Chromatin assembly factor 1 p150 subunit acidic region" evidence="8">
    <location>
        <begin position="113"/>
        <end position="250"/>
    </location>
</feature>
<evidence type="ECO:0000256" key="6">
    <source>
        <dbReference type="ARBA" id="ARBA00023242"/>
    </source>
</evidence>
<feature type="region of interest" description="Disordered" evidence="7">
    <location>
        <begin position="77"/>
        <end position="108"/>
    </location>
</feature>
<feature type="compositionally biased region" description="Basic and acidic residues" evidence="7">
    <location>
        <begin position="1"/>
        <end position="13"/>
    </location>
</feature>
<evidence type="ECO:0000256" key="3">
    <source>
        <dbReference type="ARBA" id="ARBA00022763"/>
    </source>
</evidence>
<dbReference type="InterPro" id="IPR021644">
    <property type="entry name" value="CAF-1_p150_acidic"/>
</dbReference>
<evidence type="ECO:0000259" key="9">
    <source>
        <dbReference type="Pfam" id="PF12253"/>
    </source>
</evidence>
<dbReference type="Pfam" id="PF21796">
    <property type="entry name" value="Cac1_C"/>
    <property type="match status" value="1"/>
</dbReference>
<feature type="compositionally biased region" description="Acidic residues" evidence="7">
    <location>
        <begin position="379"/>
        <end position="415"/>
    </location>
</feature>
<keyword evidence="5" id="KW-0234">DNA repair</keyword>
<feature type="domain" description="Chromatin assembly factor 1 subunit A dimerization" evidence="9">
    <location>
        <begin position="331"/>
        <end position="404"/>
    </location>
</feature>
<dbReference type="GO" id="GO:0042393">
    <property type="term" value="F:histone binding"/>
    <property type="evidence" value="ECO:0007669"/>
    <property type="project" value="EnsemblFungi"/>
</dbReference>
<gene>
    <name evidence="11" type="ORF">Kpol_274p4</name>
</gene>
<feature type="domain" description="Chromatin assembly factor 1 subunit Cac1-like C-terminal" evidence="10">
    <location>
        <begin position="523"/>
        <end position="576"/>
    </location>
</feature>
<keyword evidence="4" id="KW-0143">Chaperone</keyword>
<dbReference type="GO" id="GO:0000786">
    <property type="term" value="C:nucleosome"/>
    <property type="evidence" value="ECO:0007669"/>
    <property type="project" value="EnsemblFungi"/>
</dbReference>
<sequence length="595" mass="69040">MTSPEKESSKDGNKQGILTFFQNNTPSKKKINKKNISKDISKDDTGNKIEIIDLDIDHPIEKNNLKEVETELKNDSTVKLNDSVEQKDNKQEVVDSDKDEDTKLSKKDLAAIRREKLKEEKELKRLEREKEKQKKEAQRLEEKSKRESKLEEEKRKREEKAAEVKRRREALKLQKEEEKRKKEEERLETKRKREEEKLKIEEEKRLKEEAKERAQSRIGNFFKKVRDSSNEESTRSDYEKIFLKFHAKEGINISKGFKLSESTLKEKINEIDSLLRETNEDNEDVSQWIKSRTNKRGYKIKSTAVSVLQQMTSKDKTDEELQVLLSLVPNKYIKFYENVRPPYIGTYSKDIVIPVDNPFTQEGTGYNYDYDSDLEWVEEDEEGADAENLESGEEDEEDDDEEEEASEGEFDGFLDTEDKTGETKKRKYAGPLIPTVYLRTDIETLDKENQEYFEKVAVQYLIKTQKFPIDPKKSSILNNNASPSKRALTDSSNSGVSTQGNSPMGSPEKKAKTIITEVKDLITLFEELIDSSFSLATMTEIVQKTLPQYNKQTIKNTVKEYAIRGTGKGDTPRTWSLKDGNQLENLRQNQESLPQ</sequence>
<keyword evidence="12" id="KW-1185">Reference proteome</keyword>
<keyword evidence="3" id="KW-0227">DNA damage</keyword>
<dbReference type="PANTHER" id="PTHR15272:SF0">
    <property type="entry name" value="CHROMATIN ASSEMBLY FACTOR 1 SUBUNIT A"/>
    <property type="match status" value="1"/>
</dbReference>
<evidence type="ECO:0000256" key="5">
    <source>
        <dbReference type="ARBA" id="ARBA00023204"/>
    </source>
</evidence>
<dbReference type="InterPro" id="IPR048800">
    <property type="entry name" value="Cac1-like_C"/>
</dbReference>
<evidence type="ECO:0000313" key="12">
    <source>
        <dbReference type="Proteomes" id="UP000000267"/>
    </source>
</evidence>
<dbReference type="GeneID" id="5542521"/>
<dbReference type="GO" id="GO:0005634">
    <property type="term" value="C:nucleus"/>
    <property type="evidence" value="ECO:0007669"/>
    <property type="project" value="UniProtKB-SubCell"/>
</dbReference>
<proteinExistence type="predicted"/>
<name>A7TT85_VANPO</name>
<dbReference type="InterPro" id="IPR022043">
    <property type="entry name" value="CAF1A_DD"/>
</dbReference>
<dbReference type="KEGG" id="vpo:Kpol_274p4"/>
<dbReference type="FunCoup" id="A7TT85">
    <property type="interactions" value="161"/>
</dbReference>
<feature type="region of interest" description="Disordered" evidence="7">
    <location>
        <begin position="379"/>
        <end position="426"/>
    </location>
</feature>
<dbReference type="Pfam" id="PF11600">
    <property type="entry name" value="CAF1A_acidic"/>
    <property type="match status" value="1"/>
</dbReference>
<evidence type="ECO:0000256" key="7">
    <source>
        <dbReference type="SAM" id="MobiDB-lite"/>
    </source>
</evidence>
<protein>
    <recommendedName>
        <fullName evidence="13">Chromatin assembly factor 1 subunit p90</fullName>
    </recommendedName>
</protein>
<keyword evidence="2" id="KW-0235">DNA replication</keyword>
<comment type="subcellular location">
    <subcellularLocation>
        <location evidence="1">Nucleus</location>
    </subcellularLocation>
</comment>
<feature type="compositionally biased region" description="Polar residues" evidence="7">
    <location>
        <begin position="475"/>
        <end position="504"/>
    </location>
</feature>
<feature type="region of interest" description="Disordered" evidence="7">
    <location>
        <begin position="1"/>
        <end position="44"/>
    </location>
</feature>
<reference evidence="11 12" key="1">
    <citation type="journal article" date="2007" name="Proc. Natl. Acad. Sci. U.S.A.">
        <title>Independent sorting-out of thousands of duplicated gene pairs in two yeast species descended from a whole-genome duplication.</title>
        <authorList>
            <person name="Scannell D.R."/>
            <person name="Frank A.C."/>
            <person name="Conant G.C."/>
            <person name="Byrne K.P."/>
            <person name="Woolfit M."/>
            <person name="Wolfe K.H."/>
        </authorList>
    </citation>
    <scope>NUCLEOTIDE SEQUENCE [LARGE SCALE GENOMIC DNA]</scope>
    <source>
        <strain evidence="12">ATCC 22028 / DSM 70294 / BCRC 21397 / CBS 2163 / NBRC 10782 / NRRL Y-8283 / UCD 57-17</strain>
    </source>
</reference>
<evidence type="ECO:0000256" key="4">
    <source>
        <dbReference type="ARBA" id="ARBA00023186"/>
    </source>
</evidence>
<evidence type="ECO:0000259" key="10">
    <source>
        <dbReference type="Pfam" id="PF21796"/>
    </source>
</evidence>
<dbReference type="Proteomes" id="UP000000267">
    <property type="component" value="Unassembled WGS sequence"/>
</dbReference>
<dbReference type="OrthoDB" id="79480at2759"/>
<dbReference type="AlphaFoldDB" id="A7TT85"/>
<dbReference type="PANTHER" id="PTHR15272">
    <property type="entry name" value="CHROMATIN ASSEMBLY FACTOR 1 SUBUNIT A CAF-1 SUBUNIT A"/>
    <property type="match status" value="1"/>
</dbReference>
<organism evidence="12">
    <name type="scientific">Vanderwaltozyma polyspora (strain ATCC 22028 / DSM 70294 / BCRC 21397 / CBS 2163 / NBRC 10782 / NRRL Y-8283 / UCD 57-17)</name>
    <name type="common">Kluyveromyces polysporus</name>
    <dbReference type="NCBI Taxonomy" id="436907"/>
    <lineage>
        <taxon>Eukaryota</taxon>
        <taxon>Fungi</taxon>
        <taxon>Dikarya</taxon>
        <taxon>Ascomycota</taxon>
        <taxon>Saccharomycotina</taxon>
        <taxon>Saccharomycetes</taxon>
        <taxon>Saccharomycetales</taxon>
        <taxon>Saccharomycetaceae</taxon>
        <taxon>Vanderwaltozyma</taxon>
    </lineage>
</organism>
<feature type="region of interest" description="Disordered" evidence="7">
    <location>
        <begin position="123"/>
        <end position="192"/>
    </location>
</feature>
<dbReference type="GO" id="GO:0006335">
    <property type="term" value="P:DNA replication-dependent chromatin assembly"/>
    <property type="evidence" value="ECO:0007669"/>
    <property type="project" value="EnsemblFungi"/>
</dbReference>
<dbReference type="EMBL" id="DS480550">
    <property type="protein sequence ID" value="EDO14521.1"/>
    <property type="molecule type" value="Genomic_DNA"/>
</dbReference>
<dbReference type="STRING" id="436907.A7TT85"/>
<evidence type="ECO:0000313" key="11">
    <source>
        <dbReference type="EMBL" id="EDO14521.1"/>
    </source>
</evidence>
<dbReference type="GO" id="GO:0000775">
    <property type="term" value="C:chromosome, centromeric region"/>
    <property type="evidence" value="ECO:0007669"/>
    <property type="project" value="EnsemblFungi"/>
</dbReference>
<dbReference type="HOGENOM" id="CLU_028547_0_0_1"/>
<dbReference type="PhylomeDB" id="A7TT85"/>
<feature type="region of interest" description="Disordered" evidence="7">
    <location>
        <begin position="473"/>
        <end position="510"/>
    </location>
</feature>
<dbReference type="InParanoid" id="A7TT85"/>
<dbReference type="eggNOG" id="KOG4363">
    <property type="taxonomic scope" value="Eukaryota"/>
</dbReference>
<dbReference type="OMA" id="YENVRPP"/>
<dbReference type="GO" id="GO:0033186">
    <property type="term" value="C:CAF-1 complex"/>
    <property type="evidence" value="ECO:0007669"/>
    <property type="project" value="EnsemblFungi"/>
</dbReference>
<dbReference type="GO" id="GO:0006260">
    <property type="term" value="P:DNA replication"/>
    <property type="evidence" value="ECO:0007669"/>
    <property type="project" value="UniProtKB-KW"/>
</dbReference>
<dbReference type="RefSeq" id="XP_001642379.1">
    <property type="nucleotide sequence ID" value="XM_001642329.1"/>
</dbReference>
<keyword evidence="6" id="KW-0539">Nucleus</keyword>
<evidence type="ECO:0008006" key="13">
    <source>
        <dbReference type="Google" id="ProtNLM"/>
    </source>
</evidence>